<evidence type="ECO:0000256" key="2">
    <source>
        <dbReference type="ARBA" id="ARBA00022692"/>
    </source>
</evidence>
<gene>
    <name evidence="6" type="ORF">LX70_03766</name>
</gene>
<evidence type="ECO:0000256" key="4">
    <source>
        <dbReference type="ARBA" id="ARBA00023136"/>
    </source>
</evidence>
<feature type="transmembrane region" description="Helical" evidence="5">
    <location>
        <begin position="158"/>
        <end position="178"/>
    </location>
</feature>
<keyword evidence="3 5" id="KW-1133">Transmembrane helix</keyword>
<evidence type="ECO:0000313" key="6">
    <source>
        <dbReference type="EMBL" id="PQV53759.1"/>
    </source>
</evidence>
<evidence type="ECO:0000256" key="1">
    <source>
        <dbReference type="ARBA" id="ARBA00004141"/>
    </source>
</evidence>
<evidence type="ECO:0000256" key="5">
    <source>
        <dbReference type="RuleBase" id="RU363041"/>
    </source>
</evidence>
<dbReference type="InterPro" id="IPR002781">
    <property type="entry name" value="TM_pro_TauE-like"/>
</dbReference>
<feature type="transmembrane region" description="Helical" evidence="5">
    <location>
        <begin position="198"/>
        <end position="222"/>
    </location>
</feature>
<dbReference type="GO" id="GO:0005886">
    <property type="term" value="C:plasma membrane"/>
    <property type="evidence" value="ECO:0007669"/>
    <property type="project" value="UniProtKB-SubCell"/>
</dbReference>
<dbReference type="Pfam" id="PF01925">
    <property type="entry name" value="TauE"/>
    <property type="match status" value="1"/>
</dbReference>
<keyword evidence="2 5" id="KW-0812">Transmembrane</keyword>
<dbReference type="PANTHER" id="PTHR43701:SF2">
    <property type="entry name" value="MEMBRANE TRANSPORTER PROTEIN YJNA-RELATED"/>
    <property type="match status" value="1"/>
</dbReference>
<feature type="transmembrane region" description="Helical" evidence="5">
    <location>
        <begin position="21"/>
        <end position="38"/>
    </location>
</feature>
<comment type="subcellular location">
    <subcellularLocation>
        <location evidence="5">Cell membrane</location>
        <topology evidence="5">Multi-pass membrane protein</topology>
    </subcellularLocation>
    <subcellularLocation>
        <location evidence="1">Membrane</location>
        <topology evidence="1">Multi-pass membrane protein</topology>
    </subcellularLocation>
</comment>
<feature type="transmembrane region" description="Helical" evidence="5">
    <location>
        <begin position="88"/>
        <end position="107"/>
    </location>
</feature>
<dbReference type="PANTHER" id="PTHR43701">
    <property type="entry name" value="MEMBRANE TRANSPORTER PROTEIN MJ0441-RELATED"/>
    <property type="match status" value="1"/>
</dbReference>
<sequence length="303" mass="31332">MPPRPGDGASGRAVARFAARPFDAARLGLAALLLVLFAQGPGLSGLVEQWWLVLVGLGGALVANSTGIGGGVVFVPAFDVLALPEDRIVGTSLLIQCFGMSMGALTYLSRGSIPALPRLEDGGTARLSSAGIVLTVLPAALVGYWLATLGGFRPDWPLALIFKVLSLGLLAALLATQFARVLTHRPLAMGTDGAMLCLVGLIGGAFVGWISIGVGELLAIYLMLRGLRAVEAVGLAVIVTALCVVLARIGLPGSQGVEVDVALLVAPGALLGGFLAPFLLDYVGETRVKWFCAFWIVVSPMFM</sequence>
<dbReference type="AlphaFoldDB" id="A0A2S8RYZ8"/>
<evidence type="ECO:0000256" key="3">
    <source>
        <dbReference type="ARBA" id="ARBA00022989"/>
    </source>
</evidence>
<feature type="transmembrane region" description="Helical" evidence="5">
    <location>
        <begin position="127"/>
        <end position="146"/>
    </location>
</feature>
<keyword evidence="5" id="KW-1003">Cell membrane</keyword>
<feature type="transmembrane region" description="Helical" evidence="5">
    <location>
        <begin position="229"/>
        <end position="249"/>
    </location>
</feature>
<feature type="transmembrane region" description="Helical" evidence="5">
    <location>
        <begin position="50"/>
        <end position="76"/>
    </location>
</feature>
<dbReference type="Proteomes" id="UP000238338">
    <property type="component" value="Unassembled WGS sequence"/>
</dbReference>
<organism evidence="6 7">
    <name type="scientific">Albidovulum denitrificans</name>
    <dbReference type="NCBI Taxonomy" id="404881"/>
    <lineage>
        <taxon>Bacteria</taxon>
        <taxon>Pseudomonadati</taxon>
        <taxon>Pseudomonadota</taxon>
        <taxon>Alphaproteobacteria</taxon>
        <taxon>Rhodobacterales</taxon>
        <taxon>Paracoccaceae</taxon>
        <taxon>Albidovulum</taxon>
    </lineage>
</organism>
<evidence type="ECO:0000313" key="7">
    <source>
        <dbReference type="Proteomes" id="UP000238338"/>
    </source>
</evidence>
<comment type="caution">
    <text evidence="6">The sequence shown here is derived from an EMBL/GenBank/DDBJ whole genome shotgun (WGS) entry which is preliminary data.</text>
</comment>
<dbReference type="InterPro" id="IPR051598">
    <property type="entry name" value="TSUP/Inactive_protease-like"/>
</dbReference>
<accession>A0A2S8RYZ8</accession>
<feature type="transmembrane region" description="Helical" evidence="5">
    <location>
        <begin position="261"/>
        <end position="280"/>
    </location>
</feature>
<reference evidence="6 7" key="1">
    <citation type="submission" date="2018-02" db="EMBL/GenBank/DDBJ databases">
        <title>Genomic Encyclopedia of Archaeal and Bacterial Type Strains, Phase II (KMG-II): from individual species to whole genera.</title>
        <authorList>
            <person name="Goeker M."/>
        </authorList>
    </citation>
    <scope>NUCLEOTIDE SEQUENCE [LARGE SCALE GENOMIC DNA]</scope>
    <source>
        <strain evidence="6 7">DSM 18921</strain>
    </source>
</reference>
<dbReference type="EMBL" id="PVEP01000012">
    <property type="protein sequence ID" value="PQV53759.1"/>
    <property type="molecule type" value="Genomic_DNA"/>
</dbReference>
<comment type="similarity">
    <text evidence="5">Belongs to the 4-toluene sulfonate uptake permease (TSUP) (TC 2.A.102) family.</text>
</comment>
<name>A0A2S8RYZ8_9RHOB</name>
<keyword evidence="7" id="KW-1185">Reference proteome</keyword>
<keyword evidence="4 5" id="KW-0472">Membrane</keyword>
<proteinExistence type="inferred from homology"/>
<protein>
    <recommendedName>
        <fullName evidence="5">Probable membrane transporter protein</fullName>
    </recommendedName>
</protein>